<comment type="caution">
    <text evidence="8">The sequence shown here is derived from an EMBL/GenBank/DDBJ whole genome shotgun (WGS) entry which is preliminary data.</text>
</comment>
<feature type="domain" description="Nudix hydrolase" evidence="7">
    <location>
        <begin position="71"/>
        <end position="281"/>
    </location>
</feature>
<organism evidence="8 9">
    <name type="scientific">Gandjariella thermophila</name>
    <dbReference type="NCBI Taxonomy" id="1931992"/>
    <lineage>
        <taxon>Bacteria</taxon>
        <taxon>Bacillati</taxon>
        <taxon>Actinomycetota</taxon>
        <taxon>Actinomycetes</taxon>
        <taxon>Pseudonocardiales</taxon>
        <taxon>Pseudonocardiaceae</taxon>
        <taxon>Gandjariella</taxon>
    </lineage>
</organism>
<evidence type="ECO:0000256" key="3">
    <source>
        <dbReference type="ARBA" id="ARBA00022723"/>
    </source>
</evidence>
<keyword evidence="3" id="KW-0479">Metal-binding</keyword>
<dbReference type="SUPFAM" id="SSF55811">
    <property type="entry name" value="Nudix"/>
    <property type="match status" value="1"/>
</dbReference>
<dbReference type="GO" id="GO:0046872">
    <property type="term" value="F:metal ion binding"/>
    <property type="evidence" value="ECO:0007669"/>
    <property type="project" value="UniProtKB-KW"/>
</dbReference>
<evidence type="ECO:0000313" key="8">
    <source>
        <dbReference type="EMBL" id="GDY30717.1"/>
    </source>
</evidence>
<dbReference type="InterPro" id="IPR000086">
    <property type="entry name" value="NUDIX_hydrolase_dom"/>
</dbReference>
<dbReference type="EMBL" id="BJFL01000009">
    <property type="protein sequence ID" value="GDY30717.1"/>
    <property type="molecule type" value="Genomic_DNA"/>
</dbReference>
<sequence>MHGARPRPGTDETHSQLLGHAPILPNTVTAMWHRSRALPVTPRLGRVPELPDDLVLPEGFAPGPPAGGPVTPKDAASVVLLRDTACGPEALLLRRAAGMAFAAGMTAFLGGGVDPRDADVSVGWTGPEPAWWARRFGCEAGLATALVCAAVRETFEEAGVLLAGPDAHSVVADTAAYGDARRALETREISLAQFLADAGLVLRADLLRPWANWITPEEEVRRYDTRFFVAALPDGQRADAVTREADDVAWRRPEDALADWKQGRRFLLPPTWTTLAELAKYRSVAEAMAAERTITAIMPRVVRRGGVLRVVLPDDPEYDAAATHLDARPDDDLESR</sequence>
<evidence type="ECO:0000313" key="9">
    <source>
        <dbReference type="Proteomes" id="UP000298860"/>
    </source>
</evidence>
<dbReference type="Proteomes" id="UP000298860">
    <property type="component" value="Unassembled WGS sequence"/>
</dbReference>
<comment type="cofactor">
    <cofactor evidence="1">
        <name>Mn(2+)</name>
        <dbReference type="ChEBI" id="CHEBI:29035"/>
    </cofactor>
</comment>
<keyword evidence="9" id="KW-1185">Reference proteome</keyword>
<evidence type="ECO:0000259" key="7">
    <source>
        <dbReference type="PROSITE" id="PS51462"/>
    </source>
</evidence>
<evidence type="ECO:0000256" key="4">
    <source>
        <dbReference type="ARBA" id="ARBA00022801"/>
    </source>
</evidence>
<gene>
    <name evidence="8" type="ORF">GTS_23500</name>
</gene>
<protein>
    <recommendedName>
        <fullName evidence="7">Nudix hydrolase domain-containing protein</fullName>
    </recommendedName>
</protein>
<dbReference type="CDD" id="cd18870">
    <property type="entry name" value="NUDIX_AcylCoAdiphos_Nudt19"/>
    <property type="match status" value="1"/>
</dbReference>
<dbReference type="PANTHER" id="PTHR12318">
    <property type="entry name" value="TESTOSTERONE-REGULATED PROTEIN RP2"/>
    <property type="match status" value="1"/>
</dbReference>
<evidence type="ECO:0000256" key="6">
    <source>
        <dbReference type="ARBA" id="ARBA00023211"/>
    </source>
</evidence>
<comment type="cofactor">
    <cofactor evidence="2">
        <name>Mg(2+)</name>
        <dbReference type="ChEBI" id="CHEBI:18420"/>
    </cofactor>
</comment>
<accession>A0A4D4J9V8</accession>
<dbReference type="AlphaFoldDB" id="A0A4D4J9V8"/>
<keyword evidence="5" id="KW-0460">Magnesium</keyword>
<dbReference type="PROSITE" id="PS51462">
    <property type="entry name" value="NUDIX"/>
    <property type="match status" value="1"/>
</dbReference>
<reference evidence="9" key="1">
    <citation type="submission" date="2019-04" db="EMBL/GenBank/DDBJ databases">
        <title>Draft genome sequence of Pseudonocardiaceae bacterium SL3-2-4.</title>
        <authorList>
            <person name="Ningsih F."/>
            <person name="Yokota A."/>
            <person name="Sakai Y."/>
            <person name="Nanatani K."/>
            <person name="Yabe S."/>
            <person name="Oetari A."/>
            <person name="Sjamsuridzal W."/>
        </authorList>
    </citation>
    <scope>NUCLEOTIDE SEQUENCE [LARGE SCALE GENOMIC DNA]</scope>
    <source>
        <strain evidence="9">SL3-2-4</strain>
    </source>
</reference>
<dbReference type="Gene3D" id="3.90.79.10">
    <property type="entry name" value="Nucleoside Triphosphate Pyrophosphohydrolase"/>
    <property type="match status" value="1"/>
</dbReference>
<dbReference type="InterPro" id="IPR015797">
    <property type="entry name" value="NUDIX_hydrolase-like_dom_sf"/>
</dbReference>
<keyword evidence="6" id="KW-0464">Manganese</keyword>
<keyword evidence="4" id="KW-0378">Hydrolase</keyword>
<dbReference type="InterPro" id="IPR039121">
    <property type="entry name" value="NUDT19"/>
</dbReference>
<evidence type="ECO:0000256" key="1">
    <source>
        <dbReference type="ARBA" id="ARBA00001936"/>
    </source>
</evidence>
<evidence type="ECO:0000256" key="2">
    <source>
        <dbReference type="ARBA" id="ARBA00001946"/>
    </source>
</evidence>
<dbReference type="GO" id="GO:0016818">
    <property type="term" value="F:hydrolase activity, acting on acid anhydrides, in phosphorus-containing anhydrides"/>
    <property type="evidence" value="ECO:0007669"/>
    <property type="project" value="InterPro"/>
</dbReference>
<proteinExistence type="predicted"/>
<dbReference type="PANTHER" id="PTHR12318:SF0">
    <property type="entry name" value="ACYL-COENZYME A DIPHOSPHATASE NUDT19"/>
    <property type="match status" value="1"/>
</dbReference>
<name>A0A4D4J9V8_9PSEU</name>
<evidence type="ECO:0000256" key="5">
    <source>
        <dbReference type="ARBA" id="ARBA00022842"/>
    </source>
</evidence>